<dbReference type="GeneID" id="14868011"/>
<dbReference type="EMBL" id="GL883025">
    <property type="protein sequence ID" value="EGG16053.1"/>
    <property type="molecule type" value="Genomic_DNA"/>
</dbReference>
<dbReference type="Gene3D" id="2.60.40.10">
    <property type="entry name" value="Immunoglobulins"/>
    <property type="match status" value="1"/>
</dbReference>
<protein>
    <recommendedName>
        <fullName evidence="2">IPT/TIG domain-containing protein</fullName>
    </recommendedName>
</protein>
<feature type="domain" description="IPT/TIG" evidence="2">
    <location>
        <begin position="136"/>
        <end position="235"/>
    </location>
</feature>
<name>F4Q8F3_CACFS</name>
<evidence type="ECO:0000313" key="4">
    <source>
        <dbReference type="Proteomes" id="UP000007797"/>
    </source>
</evidence>
<dbReference type="Proteomes" id="UP000007797">
    <property type="component" value="Unassembled WGS sequence"/>
</dbReference>
<keyword evidence="4" id="KW-1185">Reference proteome</keyword>
<keyword evidence="1" id="KW-0732">Signal</keyword>
<dbReference type="KEGG" id="dfa:DFA_09725"/>
<proteinExistence type="predicted"/>
<dbReference type="SUPFAM" id="SSF81296">
    <property type="entry name" value="E set domains"/>
    <property type="match status" value="1"/>
</dbReference>
<dbReference type="InterPro" id="IPR013783">
    <property type="entry name" value="Ig-like_fold"/>
</dbReference>
<organism evidence="3 4">
    <name type="scientific">Cavenderia fasciculata</name>
    <name type="common">Slime mold</name>
    <name type="synonym">Dictyostelium fasciculatum</name>
    <dbReference type="NCBI Taxonomy" id="261658"/>
    <lineage>
        <taxon>Eukaryota</taxon>
        <taxon>Amoebozoa</taxon>
        <taxon>Evosea</taxon>
        <taxon>Eumycetozoa</taxon>
        <taxon>Dictyostelia</taxon>
        <taxon>Acytosteliales</taxon>
        <taxon>Cavenderiaceae</taxon>
        <taxon>Cavenderia</taxon>
    </lineage>
</organism>
<evidence type="ECO:0000313" key="3">
    <source>
        <dbReference type="EMBL" id="EGG16053.1"/>
    </source>
</evidence>
<dbReference type="InterPro" id="IPR014756">
    <property type="entry name" value="Ig_E-set"/>
</dbReference>
<evidence type="ECO:0000259" key="2">
    <source>
        <dbReference type="Pfam" id="PF01833"/>
    </source>
</evidence>
<dbReference type="Pfam" id="PF01833">
    <property type="entry name" value="TIG"/>
    <property type="match status" value="1"/>
</dbReference>
<feature type="chain" id="PRO_5003313812" description="IPT/TIG domain-containing protein" evidence="1">
    <location>
        <begin position="24"/>
        <end position="338"/>
    </location>
</feature>
<dbReference type="AlphaFoldDB" id="F4Q8F3"/>
<gene>
    <name evidence="3" type="ORF">DFA_09725</name>
</gene>
<accession>F4Q8F3</accession>
<feature type="signal peptide" evidence="1">
    <location>
        <begin position="1"/>
        <end position="23"/>
    </location>
</feature>
<dbReference type="RefSeq" id="XP_004352378.1">
    <property type="nucleotide sequence ID" value="XM_004352326.1"/>
</dbReference>
<evidence type="ECO:0000256" key="1">
    <source>
        <dbReference type="SAM" id="SignalP"/>
    </source>
</evidence>
<reference evidence="4" key="1">
    <citation type="journal article" date="2011" name="Genome Res.">
        <title>Phylogeny-wide analysis of social amoeba genomes highlights ancient origins for complex intercellular communication.</title>
        <authorList>
            <person name="Heidel A.J."/>
            <person name="Lawal H.M."/>
            <person name="Felder M."/>
            <person name="Schilde C."/>
            <person name="Helps N.R."/>
            <person name="Tunggal B."/>
            <person name="Rivero F."/>
            <person name="John U."/>
            <person name="Schleicher M."/>
            <person name="Eichinger L."/>
            <person name="Platzer M."/>
            <person name="Noegel A.A."/>
            <person name="Schaap P."/>
            <person name="Gloeckner G."/>
        </authorList>
    </citation>
    <scope>NUCLEOTIDE SEQUENCE [LARGE SCALE GENOMIC DNA]</scope>
    <source>
        <strain evidence="4">SH3</strain>
    </source>
</reference>
<dbReference type="CDD" id="cd00603">
    <property type="entry name" value="IPT_PCSR"/>
    <property type="match status" value="1"/>
</dbReference>
<dbReference type="InterPro" id="IPR002909">
    <property type="entry name" value="IPT_dom"/>
</dbReference>
<sequence>MDKTELVTYLFLLFLFSFCIINAEDASLDIEIIGNQPLYFTKNGGQILKLKANNLKDCSKETPYIKIKLLGARSSRLVTAKFKSLDGLEGSFQIPDIQSFSYGASDEGRWKAEFKLLCPRKLNEIDYVLSYWYTEPYIQHIFPGQGFFFGGYMVTITGRYLKVGNPNIQIRIGSLKCALNPTYTDGIITCTIEDRSRDKLFIQNMDEFWSSDADIKVSVEIKFDGINLSNLPFTFQIPTVIDMNPQSPQLLNFNGPILFGLNVALKESDNIIIKIGQSKCDVKFESTQTASFIECTKFEPPSDKTNSEIEITCNNVQVKFHHSISTKKQFKYLCMYIF</sequence>